<dbReference type="Proteomes" id="UP000478505">
    <property type="component" value="Unassembled WGS sequence"/>
</dbReference>
<dbReference type="RefSeq" id="WP_164004170.1">
    <property type="nucleotide sequence ID" value="NZ_JAAIKD010000002.1"/>
</dbReference>
<proteinExistence type="predicted"/>
<sequence length="141" mass="16211">METHTYICAYCSKEYVPRRRKVQKYCSDTCRVKAHFQKNKLPKNETGLAKLKTDETYKEKINLAGIGNAAIANVATDTLKSLLTSEDNKPLTKGDFKTLMAQFKKRYEKVDNIPRRADGTQAYFDSETRKVIYLKTTSAWN</sequence>
<evidence type="ECO:0000313" key="1">
    <source>
        <dbReference type="EMBL" id="NEV93458.1"/>
    </source>
</evidence>
<reference evidence="1 2" key="1">
    <citation type="submission" date="2020-02" db="EMBL/GenBank/DDBJ databases">
        <title>Flavobacteriaceae Psychroflexus bacterium YR1-1, complete genome.</title>
        <authorList>
            <person name="Li Y."/>
            <person name="Wu S."/>
        </authorList>
    </citation>
    <scope>NUCLEOTIDE SEQUENCE [LARGE SCALE GENOMIC DNA]</scope>
    <source>
        <strain evidence="1 2">YR1-1</strain>
    </source>
</reference>
<comment type="caution">
    <text evidence="1">The sequence shown here is derived from an EMBL/GenBank/DDBJ whole genome shotgun (WGS) entry which is preliminary data.</text>
</comment>
<evidence type="ECO:0000313" key="2">
    <source>
        <dbReference type="Proteomes" id="UP000478505"/>
    </source>
</evidence>
<gene>
    <name evidence="1" type="ORF">G3567_04745</name>
</gene>
<dbReference type="AlphaFoldDB" id="A0A6B3R085"/>
<keyword evidence="2" id="KW-1185">Reference proteome</keyword>
<organism evidence="1 2">
    <name type="scientific">Psychroflexus aurantiacus</name>
    <dbReference type="NCBI Taxonomy" id="2709310"/>
    <lineage>
        <taxon>Bacteria</taxon>
        <taxon>Pseudomonadati</taxon>
        <taxon>Bacteroidota</taxon>
        <taxon>Flavobacteriia</taxon>
        <taxon>Flavobacteriales</taxon>
        <taxon>Flavobacteriaceae</taxon>
        <taxon>Psychroflexus</taxon>
    </lineage>
</organism>
<accession>A0A6B3R085</accession>
<name>A0A6B3R085_9FLAO</name>
<dbReference type="EMBL" id="JAAIKD010000002">
    <property type="protein sequence ID" value="NEV93458.1"/>
    <property type="molecule type" value="Genomic_DNA"/>
</dbReference>
<protein>
    <submittedName>
        <fullName evidence="1">Uncharacterized protein</fullName>
    </submittedName>
</protein>